<keyword evidence="3" id="KW-1185">Reference proteome</keyword>
<accession>A0AAV4ZT87</accession>
<dbReference type="RefSeq" id="WP_238231497.1">
    <property type="nucleotide sequence ID" value="NZ_BPQO01000027.1"/>
</dbReference>
<keyword evidence="1" id="KW-0175">Coiled coil</keyword>
<evidence type="ECO:0000313" key="3">
    <source>
        <dbReference type="Proteomes" id="UP001055247"/>
    </source>
</evidence>
<dbReference type="AlphaFoldDB" id="A0AAV4ZT87"/>
<dbReference type="Proteomes" id="UP001055247">
    <property type="component" value="Unassembled WGS sequence"/>
</dbReference>
<evidence type="ECO:0000256" key="1">
    <source>
        <dbReference type="SAM" id="Coils"/>
    </source>
</evidence>
<reference evidence="2" key="2">
    <citation type="submission" date="2021-08" db="EMBL/GenBank/DDBJ databases">
        <authorList>
            <person name="Tani A."/>
            <person name="Ola A."/>
            <person name="Ogura Y."/>
            <person name="Katsura K."/>
            <person name="Hayashi T."/>
        </authorList>
    </citation>
    <scope>NUCLEOTIDE SEQUENCE</scope>
    <source>
        <strain evidence="2">DSM 16372</strain>
    </source>
</reference>
<gene>
    <name evidence="2" type="primary">smc_3</name>
    <name evidence="2" type="ORF">BHAOGJBA_4985</name>
</gene>
<name>A0AAV4ZT87_9HYPH</name>
<proteinExistence type="predicted"/>
<comment type="caution">
    <text evidence="2">The sequence shown here is derived from an EMBL/GenBank/DDBJ whole genome shotgun (WGS) entry which is preliminary data.</text>
</comment>
<sequence length="404" mass="40726">MSAITGTSQAAPLPSLSETGPLPASGTAAVSAGLAAASPGALYRSVGTVFAGGASGLRAPQNAEDAAILLAQAAAAIDAVRREASDARIAGAAASVRASLGGASAQLATAGTELYGDGTAGSGLIAQRGAASAERESAAAREAALATQITELQGTVATLNGTIAAERTKADAAIETLSDARDAIAAKLALIDAQIVAAQAAGDPGKVAALRAERADVEATLEAADAEIETTRDTAAATIAALTDRRDAAQTTLDGARTERATVQARIAALDTAIAALDGRIAAAERDIAVGRTALVLAFAQMTALLQDRSGERALEAARSTELDWRLDEAGETLKDMGARLLERFEAEGRALDDLRAARASERILAAVLGLATGLAAVADVLRRETDLLPDEPVLAGRRQLALR</sequence>
<reference evidence="2" key="1">
    <citation type="journal article" date="2016" name="Front. Microbiol.">
        <title>Genome Sequence of the Piezophilic, Mesophilic Sulfate-Reducing Bacterium Desulfovibrio indicus J2T.</title>
        <authorList>
            <person name="Cao J."/>
            <person name="Maignien L."/>
            <person name="Shao Z."/>
            <person name="Alain K."/>
            <person name="Jebbar M."/>
        </authorList>
    </citation>
    <scope>NUCLEOTIDE SEQUENCE</scope>
    <source>
        <strain evidence="2">DSM 16372</strain>
    </source>
</reference>
<protein>
    <submittedName>
        <fullName evidence="2">Chromosome partition protein Smc</fullName>
    </submittedName>
</protein>
<dbReference type="EMBL" id="BPQO01000027">
    <property type="protein sequence ID" value="GJD91437.1"/>
    <property type="molecule type" value="Genomic_DNA"/>
</dbReference>
<feature type="coiled-coil region" evidence="1">
    <location>
        <begin position="207"/>
        <end position="287"/>
    </location>
</feature>
<organism evidence="2 3">
    <name type="scientific">Methylobacterium hispanicum</name>
    <dbReference type="NCBI Taxonomy" id="270350"/>
    <lineage>
        <taxon>Bacteria</taxon>
        <taxon>Pseudomonadati</taxon>
        <taxon>Pseudomonadota</taxon>
        <taxon>Alphaproteobacteria</taxon>
        <taxon>Hyphomicrobiales</taxon>
        <taxon>Methylobacteriaceae</taxon>
        <taxon>Methylobacterium</taxon>
    </lineage>
</organism>
<evidence type="ECO:0000313" key="2">
    <source>
        <dbReference type="EMBL" id="GJD91437.1"/>
    </source>
</evidence>
<dbReference type="Gene3D" id="1.20.5.340">
    <property type="match status" value="1"/>
</dbReference>